<evidence type="ECO:0000256" key="3">
    <source>
        <dbReference type="ARBA" id="ARBA00022884"/>
    </source>
</evidence>
<evidence type="ECO:0000313" key="11">
    <source>
        <dbReference type="Proteomes" id="UP000028007"/>
    </source>
</evidence>
<dbReference type="Pfam" id="PF03948">
    <property type="entry name" value="Ribosomal_L9_C"/>
    <property type="match status" value="1"/>
</dbReference>
<sequence length="147" mass="16244">MEIILKQDIKSLGEKDDIVNVKPGYGRNYLIPQGFGALATPSAKKVLAENLKQAAFKQDKIKKDAEGIAERLTEVKLSIGAKAGETGKIFGAVNTIMIAEALKQQGFEVDRRRITFETEPKFVGEYIANLNLHKEVKVKVPFEVVAE</sequence>
<evidence type="ECO:0000256" key="7">
    <source>
        <dbReference type="HAMAP-Rule" id="MF_00503"/>
    </source>
</evidence>
<dbReference type="AlphaFoldDB" id="A0A081PCW7"/>
<evidence type="ECO:0000256" key="4">
    <source>
        <dbReference type="ARBA" id="ARBA00022980"/>
    </source>
</evidence>
<dbReference type="OrthoDB" id="9788336at2"/>
<keyword evidence="5 7" id="KW-0687">Ribonucleoprotein</keyword>
<accession>A0A081PCW7</accession>
<evidence type="ECO:0000256" key="5">
    <source>
        <dbReference type="ARBA" id="ARBA00023274"/>
    </source>
</evidence>
<dbReference type="Pfam" id="PF01281">
    <property type="entry name" value="Ribosomal_L9_N"/>
    <property type="match status" value="1"/>
</dbReference>
<dbReference type="SUPFAM" id="SSF55653">
    <property type="entry name" value="Ribosomal protein L9 C-domain"/>
    <property type="match status" value="1"/>
</dbReference>
<dbReference type="GO" id="GO:0006412">
    <property type="term" value="P:translation"/>
    <property type="evidence" value="ECO:0007669"/>
    <property type="project" value="UniProtKB-UniRule"/>
</dbReference>
<dbReference type="InterPro" id="IPR036935">
    <property type="entry name" value="Ribosomal_bL9_N_sf"/>
</dbReference>
<evidence type="ECO:0000256" key="2">
    <source>
        <dbReference type="ARBA" id="ARBA00022730"/>
    </source>
</evidence>
<dbReference type="HAMAP" id="MF_00503">
    <property type="entry name" value="Ribosomal_bL9"/>
    <property type="match status" value="1"/>
</dbReference>
<dbReference type="GO" id="GO:0003735">
    <property type="term" value="F:structural constituent of ribosome"/>
    <property type="evidence" value="ECO:0007669"/>
    <property type="project" value="InterPro"/>
</dbReference>
<dbReference type="RefSeq" id="WP_037444029.1">
    <property type="nucleotide sequence ID" value="NZ_JNFF01000114.1"/>
</dbReference>
<evidence type="ECO:0000256" key="6">
    <source>
        <dbReference type="ARBA" id="ARBA00035292"/>
    </source>
</evidence>
<dbReference type="EMBL" id="JNFF01000114">
    <property type="protein sequence ID" value="KEQ28540.1"/>
    <property type="molecule type" value="Genomic_DNA"/>
</dbReference>
<feature type="domain" description="Ribosomal protein L9" evidence="8">
    <location>
        <begin position="1"/>
        <end position="46"/>
    </location>
</feature>
<dbReference type="Proteomes" id="UP000028007">
    <property type="component" value="Unassembled WGS sequence"/>
</dbReference>
<dbReference type="Gene3D" id="3.40.5.10">
    <property type="entry name" value="Ribosomal protein L9, N-terminal domain"/>
    <property type="match status" value="1"/>
</dbReference>
<dbReference type="GO" id="GO:1990904">
    <property type="term" value="C:ribonucleoprotein complex"/>
    <property type="evidence" value="ECO:0007669"/>
    <property type="project" value="UniProtKB-KW"/>
</dbReference>
<dbReference type="InterPro" id="IPR020594">
    <property type="entry name" value="Ribosomal_bL9_bac/chp"/>
</dbReference>
<keyword evidence="4 7" id="KW-0689">Ribosomal protein</keyword>
<dbReference type="eggNOG" id="COG0359">
    <property type="taxonomic scope" value="Bacteria"/>
</dbReference>
<evidence type="ECO:0000259" key="8">
    <source>
        <dbReference type="Pfam" id="PF01281"/>
    </source>
</evidence>
<dbReference type="InterPro" id="IPR036791">
    <property type="entry name" value="Ribosomal_bL9_C_sf"/>
</dbReference>
<dbReference type="InterPro" id="IPR000244">
    <property type="entry name" value="Ribosomal_bL9"/>
</dbReference>
<comment type="function">
    <text evidence="7">Binds to the 23S rRNA.</text>
</comment>
<dbReference type="PANTHER" id="PTHR21368">
    <property type="entry name" value="50S RIBOSOMAL PROTEIN L9"/>
    <property type="match status" value="1"/>
</dbReference>
<feature type="domain" description="Large ribosomal subunit protein bL9 C-terminal" evidence="9">
    <location>
        <begin position="64"/>
        <end position="146"/>
    </location>
</feature>
<dbReference type="GO" id="GO:0019843">
    <property type="term" value="F:rRNA binding"/>
    <property type="evidence" value="ECO:0007669"/>
    <property type="project" value="UniProtKB-UniRule"/>
</dbReference>
<protein>
    <recommendedName>
        <fullName evidence="6 7">Large ribosomal subunit protein bL9</fullName>
    </recommendedName>
</protein>
<evidence type="ECO:0000313" key="10">
    <source>
        <dbReference type="EMBL" id="KEQ28540.1"/>
    </source>
</evidence>
<keyword evidence="3 7" id="KW-0694">RNA-binding</keyword>
<dbReference type="GO" id="GO:0005840">
    <property type="term" value="C:ribosome"/>
    <property type="evidence" value="ECO:0007669"/>
    <property type="project" value="UniProtKB-KW"/>
</dbReference>
<gene>
    <name evidence="7" type="primary">rplI</name>
    <name evidence="10" type="ORF">N180_20740</name>
</gene>
<dbReference type="NCBIfam" id="TIGR00158">
    <property type="entry name" value="L9"/>
    <property type="match status" value="1"/>
</dbReference>
<evidence type="ECO:0000256" key="1">
    <source>
        <dbReference type="ARBA" id="ARBA00010605"/>
    </source>
</evidence>
<dbReference type="InterPro" id="IPR009027">
    <property type="entry name" value="Ribosomal_bL9/RNase_H1_N"/>
</dbReference>
<dbReference type="InterPro" id="IPR020069">
    <property type="entry name" value="Ribosomal_bL9_C"/>
</dbReference>
<keyword evidence="11" id="KW-1185">Reference proteome</keyword>
<dbReference type="Gene3D" id="3.10.430.100">
    <property type="entry name" value="Ribosomal protein L9, C-terminal domain"/>
    <property type="match status" value="1"/>
</dbReference>
<dbReference type="SUPFAM" id="SSF55658">
    <property type="entry name" value="L9 N-domain-like"/>
    <property type="match status" value="1"/>
</dbReference>
<keyword evidence="2 7" id="KW-0699">rRNA-binding</keyword>
<reference evidence="10 11" key="1">
    <citation type="journal article" date="1992" name="Int. J. Syst. Bacteriol.">
        <title>Sphingobacterium antarcticus sp. nov. a Psychrotrophic Bacterium from the Soils of Schirmacher Oasis, Antarctica.</title>
        <authorList>
            <person name="Shivaji S."/>
            <person name="Ray M.K."/>
            <person name="Rao N.S."/>
            <person name="Saiserr L."/>
            <person name="Jagannadham M.V."/>
            <person name="Kumar G.S."/>
            <person name="Reddy G."/>
            <person name="Bhargava P.M."/>
        </authorList>
    </citation>
    <scope>NUCLEOTIDE SEQUENCE [LARGE SCALE GENOMIC DNA]</scope>
    <source>
        <strain evidence="10 11">4BY</strain>
    </source>
</reference>
<proteinExistence type="inferred from homology"/>
<name>A0A081PCW7_9SPHI</name>
<dbReference type="InterPro" id="IPR020070">
    <property type="entry name" value="Ribosomal_bL9_N"/>
</dbReference>
<organism evidence="10 11">
    <name type="scientific">Pedobacter antarcticus 4BY</name>
    <dbReference type="NCBI Taxonomy" id="1358423"/>
    <lineage>
        <taxon>Bacteria</taxon>
        <taxon>Pseudomonadati</taxon>
        <taxon>Bacteroidota</taxon>
        <taxon>Sphingobacteriia</taxon>
        <taxon>Sphingobacteriales</taxon>
        <taxon>Sphingobacteriaceae</taxon>
        <taxon>Pedobacter</taxon>
    </lineage>
</organism>
<comment type="similarity">
    <text evidence="1 7">Belongs to the bacterial ribosomal protein bL9 family.</text>
</comment>
<comment type="caution">
    <text evidence="10">The sequence shown here is derived from an EMBL/GenBank/DDBJ whole genome shotgun (WGS) entry which is preliminary data.</text>
</comment>
<evidence type="ECO:0000259" key="9">
    <source>
        <dbReference type="Pfam" id="PF03948"/>
    </source>
</evidence>